<sequence>MRVLVTGASGYVGQAVVRQLSQTGHDVVALVHRSVVNVPEGVELRRGDVLDGEGLLAAADGVHAAVHLVSLTRIREAFAHPTLYYRVNLGGTLHVLEALARQAEVTGVKPRLVMASTASVYGTPARQPIDETTPVAPENPYAASKVAAEEAIRWQVATGGLGAVVLRIFNIAGAVGELGDYDDTRIITRAVGVAAGHLPSVEINGDGSATRDFVHVNDVARAMVHALEDATPGRFDVYNVGAIPASVAEIVDTVRAVTGREIRVTHRPANPGETQRSVGDNTLIRERLGWSPQQSTLTEMVRGQWEAELLRRHR</sequence>
<dbReference type="AlphaFoldDB" id="A0A7W7C8H4"/>
<evidence type="ECO:0000259" key="6">
    <source>
        <dbReference type="Pfam" id="PF01370"/>
    </source>
</evidence>
<reference evidence="7 8" key="1">
    <citation type="submission" date="2020-08" db="EMBL/GenBank/DDBJ databases">
        <title>Sequencing the genomes of 1000 actinobacteria strains.</title>
        <authorList>
            <person name="Klenk H.-P."/>
        </authorList>
    </citation>
    <scope>NUCLEOTIDE SEQUENCE [LARGE SCALE GENOMIC DNA]</scope>
    <source>
        <strain evidence="7 8">DSM 44230</strain>
    </source>
</reference>
<evidence type="ECO:0000256" key="1">
    <source>
        <dbReference type="ARBA" id="ARBA00004947"/>
    </source>
</evidence>
<keyword evidence="7" id="KW-0413">Isomerase</keyword>
<evidence type="ECO:0000256" key="2">
    <source>
        <dbReference type="ARBA" id="ARBA00007637"/>
    </source>
</evidence>
<dbReference type="PANTHER" id="PTHR43725">
    <property type="entry name" value="UDP-GLUCOSE 4-EPIMERASE"/>
    <property type="match status" value="1"/>
</dbReference>
<dbReference type="Pfam" id="PF01370">
    <property type="entry name" value="Epimerase"/>
    <property type="match status" value="1"/>
</dbReference>
<evidence type="ECO:0000256" key="3">
    <source>
        <dbReference type="ARBA" id="ARBA00018569"/>
    </source>
</evidence>
<dbReference type="Gene3D" id="3.40.50.720">
    <property type="entry name" value="NAD(P)-binding Rossmann-like Domain"/>
    <property type="match status" value="1"/>
</dbReference>
<dbReference type="Gene3D" id="3.90.25.10">
    <property type="entry name" value="UDP-galactose 4-epimerase, domain 1"/>
    <property type="match status" value="1"/>
</dbReference>
<gene>
    <name evidence="7" type="ORF">HNR67_002617</name>
</gene>
<dbReference type="SUPFAM" id="SSF51735">
    <property type="entry name" value="NAD(P)-binding Rossmann-fold domains"/>
    <property type="match status" value="1"/>
</dbReference>
<dbReference type="GO" id="GO:0033499">
    <property type="term" value="P:galactose catabolic process via UDP-galactose, Leloir pathway"/>
    <property type="evidence" value="ECO:0007669"/>
    <property type="project" value="TreeGrafter"/>
</dbReference>
<comment type="caution">
    <text evidence="7">The sequence shown here is derived from an EMBL/GenBank/DDBJ whole genome shotgun (WGS) entry which is preliminary data.</text>
</comment>
<name>A0A7W7C8H4_9PSEU</name>
<evidence type="ECO:0000313" key="8">
    <source>
        <dbReference type="Proteomes" id="UP000533598"/>
    </source>
</evidence>
<comment type="similarity">
    <text evidence="2">Belongs to the NAD(P)-dependent epimerase/dehydratase family.</text>
</comment>
<comment type="pathway">
    <text evidence="1">Carbohydrate metabolism; galactose metabolism.</text>
</comment>
<dbReference type="RefSeq" id="WP_185002316.1">
    <property type="nucleotide sequence ID" value="NZ_BAAAUI010000015.1"/>
</dbReference>
<evidence type="ECO:0000256" key="5">
    <source>
        <dbReference type="ARBA" id="ARBA00033067"/>
    </source>
</evidence>
<dbReference type="PANTHER" id="PTHR43725:SF53">
    <property type="entry name" value="UDP-ARABINOSE 4-EPIMERASE 1"/>
    <property type="match status" value="1"/>
</dbReference>
<evidence type="ECO:0000256" key="4">
    <source>
        <dbReference type="ARBA" id="ARBA00031367"/>
    </source>
</evidence>
<dbReference type="InterPro" id="IPR036291">
    <property type="entry name" value="NAD(P)-bd_dom_sf"/>
</dbReference>
<accession>A0A7W7C8H4</accession>
<organism evidence="7 8">
    <name type="scientific">Crossiella cryophila</name>
    <dbReference type="NCBI Taxonomy" id="43355"/>
    <lineage>
        <taxon>Bacteria</taxon>
        <taxon>Bacillati</taxon>
        <taxon>Actinomycetota</taxon>
        <taxon>Actinomycetes</taxon>
        <taxon>Pseudonocardiales</taxon>
        <taxon>Pseudonocardiaceae</taxon>
        <taxon>Crossiella</taxon>
    </lineage>
</organism>
<keyword evidence="8" id="KW-1185">Reference proteome</keyword>
<protein>
    <recommendedName>
        <fullName evidence="3">UDP-glucose 4-epimerase</fullName>
    </recommendedName>
    <alternativeName>
        <fullName evidence="5">Galactowaldenase</fullName>
    </alternativeName>
    <alternativeName>
        <fullName evidence="4">UDP-galactose 4-epimerase</fullName>
    </alternativeName>
</protein>
<dbReference type="EMBL" id="JACHMH010000001">
    <property type="protein sequence ID" value="MBB4676499.1"/>
    <property type="molecule type" value="Genomic_DNA"/>
</dbReference>
<dbReference type="InterPro" id="IPR001509">
    <property type="entry name" value="Epimerase_deHydtase"/>
</dbReference>
<proteinExistence type="inferred from homology"/>
<dbReference type="Proteomes" id="UP000533598">
    <property type="component" value="Unassembled WGS sequence"/>
</dbReference>
<evidence type="ECO:0000313" key="7">
    <source>
        <dbReference type="EMBL" id="MBB4676499.1"/>
    </source>
</evidence>
<feature type="domain" description="NAD-dependent epimerase/dehydratase" evidence="6">
    <location>
        <begin position="3"/>
        <end position="241"/>
    </location>
</feature>
<dbReference type="GO" id="GO:0016853">
    <property type="term" value="F:isomerase activity"/>
    <property type="evidence" value="ECO:0007669"/>
    <property type="project" value="UniProtKB-KW"/>
</dbReference>